<organism evidence="2 3">
    <name type="scientific">Ziziphus jujuba var. spinosa</name>
    <dbReference type="NCBI Taxonomy" id="714518"/>
    <lineage>
        <taxon>Eukaryota</taxon>
        <taxon>Viridiplantae</taxon>
        <taxon>Streptophyta</taxon>
        <taxon>Embryophyta</taxon>
        <taxon>Tracheophyta</taxon>
        <taxon>Spermatophyta</taxon>
        <taxon>Magnoliopsida</taxon>
        <taxon>eudicotyledons</taxon>
        <taxon>Gunneridae</taxon>
        <taxon>Pentapetalae</taxon>
        <taxon>rosids</taxon>
        <taxon>fabids</taxon>
        <taxon>Rosales</taxon>
        <taxon>Rhamnaceae</taxon>
        <taxon>Paliureae</taxon>
        <taxon>Ziziphus</taxon>
    </lineage>
</organism>
<keyword evidence="1" id="KW-1133">Transmembrane helix</keyword>
<protein>
    <submittedName>
        <fullName evidence="2">Uncharacterized protein</fullName>
    </submittedName>
</protein>
<comment type="caution">
    <text evidence="2">The sequence shown here is derived from an EMBL/GenBank/DDBJ whole genome shotgun (WGS) entry which is preliminary data.</text>
</comment>
<gene>
    <name evidence="2" type="ORF">FEM48_Zijuj10G0168500</name>
</gene>
<feature type="transmembrane region" description="Helical" evidence="1">
    <location>
        <begin position="45"/>
        <end position="64"/>
    </location>
</feature>
<reference evidence="2" key="1">
    <citation type="journal article" date="2021" name="Front. Plant Sci.">
        <title>Chromosome-Scale Genome Assembly for Chinese Sour Jujube and Insights Into Its Genome Evolution and Domestication Signature.</title>
        <authorList>
            <person name="Shen L.-Y."/>
            <person name="Luo H."/>
            <person name="Wang X.-L."/>
            <person name="Wang X.-M."/>
            <person name="Qiu X.-J."/>
            <person name="Liu H."/>
            <person name="Zhou S.-S."/>
            <person name="Jia K.-H."/>
            <person name="Nie S."/>
            <person name="Bao Y.-T."/>
            <person name="Zhang R.-G."/>
            <person name="Yun Q.-Z."/>
            <person name="Chai Y.-H."/>
            <person name="Lu J.-Y."/>
            <person name="Li Y."/>
            <person name="Zhao S.-W."/>
            <person name="Mao J.-F."/>
            <person name="Jia S.-G."/>
            <person name="Mao Y.-M."/>
        </authorList>
    </citation>
    <scope>NUCLEOTIDE SEQUENCE</scope>
    <source>
        <strain evidence="2">AT0</strain>
        <tissue evidence="2">Leaf</tissue>
    </source>
</reference>
<evidence type="ECO:0000313" key="3">
    <source>
        <dbReference type="Proteomes" id="UP000813462"/>
    </source>
</evidence>
<dbReference type="AlphaFoldDB" id="A0A978UPK3"/>
<accession>A0A978UPK3</accession>
<dbReference type="EMBL" id="JAEACU010000010">
    <property type="protein sequence ID" value="KAH7516755.1"/>
    <property type="molecule type" value="Genomic_DNA"/>
</dbReference>
<keyword evidence="1" id="KW-0472">Membrane</keyword>
<sequence length="152" mass="17847">MRPKKMKLRQKHMKMAGNSCVITHQENLSEPIYQIKSGPFLSIKLLLLAILIQKFLVTTLFVTWKLKELVWILCIRHEITKEEFKKLDGGEFVWMSYLPRLWFSNQLDCNLIKASFASERGGCGRHRNVVSIFYSAMMRKSLSRRHTTAWPC</sequence>
<evidence type="ECO:0000256" key="1">
    <source>
        <dbReference type="SAM" id="Phobius"/>
    </source>
</evidence>
<name>A0A978UPK3_ZIZJJ</name>
<proteinExistence type="predicted"/>
<evidence type="ECO:0000313" key="2">
    <source>
        <dbReference type="EMBL" id="KAH7516755.1"/>
    </source>
</evidence>
<keyword evidence="1" id="KW-0812">Transmembrane</keyword>
<dbReference type="Proteomes" id="UP000813462">
    <property type="component" value="Unassembled WGS sequence"/>
</dbReference>